<evidence type="ECO:0000313" key="1">
    <source>
        <dbReference type="EMBL" id="MBB4110511.1"/>
    </source>
</evidence>
<organism evidence="1 2">
    <name type="scientific">Pedobacter zeae</name>
    <dbReference type="NCBI Taxonomy" id="1737356"/>
    <lineage>
        <taxon>Bacteria</taxon>
        <taxon>Pseudomonadati</taxon>
        <taxon>Bacteroidota</taxon>
        <taxon>Sphingobacteriia</taxon>
        <taxon>Sphingobacteriales</taxon>
        <taxon>Sphingobacteriaceae</taxon>
        <taxon>Pedobacter</taxon>
    </lineage>
</organism>
<dbReference type="AlphaFoldDB" id="A0A7W6P8W5"/>
<reference evidence="1 2" key="1">
    <citation type="submission" date="2020-08" db="EMBL/GenBank/DDBJ databases">
        <title>Genomic Encyclopedia of Type Strains, Phase IV (KMG-IV): sequencing the most valuable type-strain genomes for metagenomic binning, comparative biology and taxonomic classification.</title>
        <authorList>
            <person name="Goeker M."/>
        </authorList>
    </citation>
    <scope>NUCLEOTIDE SEQUENCE [LARGE SCALE GENOMIC DNA]</scope>
    <source>
        <strain evidence="1 2">DSM 100774</strain>
    </source>
</reference>
<name>A0A7W6P8W5_9SPHI</name>
<evidence type="ECO:0000313" key="2">
    <source>
        <dbReference type="Proteomes" id="UP000532273"/>
    </source>
</evidence>
<comment type="caution">
    <text evidence="1">The sequence shown here is derived from an EMBL/GenBank/DDBJ whole genome shotgun (WGS) entry which is preliminary data.</text>
</comment>
<protein>
    <submittedName>
        <fullName evidence="1">Uncharacterized protein</fullName>
    </submittedName>
</protein>
<sequence length="253" mass="28409">MFHGSVSPALRFTPLHSVFAPIRFKNKRKCHDLKSLPFKIFFSFSVPYSLQYCYRPGHLNPMEVARSTAYSGTALTQMPLNLLSKKERLFFSCFGKQNLCFIAALVLLFALLRYTPCSRRSGLGTQNSAVNRKNNSSSSYFGALQPQILLPAGPPKPDGSDTKYSVQRDCINPNATKPAFQKRKIIYSCLEKQNLCFIAALVLRFALLRCTPCSRRSGLRTKGSATTLKIFLLRYFFHFLCPAAPNIVTGRAT</sequence>
<dbReference type="Proteomes" id="UP000532273">
    <property type="component" value="Unassembled WGS sequence"/>
</dbReference>
<gene>
    <name evidence="1" type="ORF">GGQ60_004539</name>
</gene>
<dbReference type="EMBL" id="JACIEF010000004">
    <property type="protein sequence ID" value="MBB4110511.1"/>
    <property type="molecule type" value="Genomic_DNA"/>
</dbReference>
<accession>A0A7W6P8W5</accession>
<proteinExistence type="predicted"/>